<dbReference type="OrthoDB" id="9778545at2"/>
<evidence type="ECO:0000256" key="5">
    <source>
        <dbReference type="ARBA" id="ARBA00022984"/>
    </source>
</evidence>
<dbReference type="GO" id="GO:0009252">
    <property type="term" value="P:peptidoglycan biosynthetic process"/>
    <property type="evidence" value="ECO:0007669"/>
    <property type="project" value="UniProtKB-UniPathway"/>
</dbReference>
<feature type="coiled-coil region" evidence="8">
    <location>
        <begin position="267"/>
        <end position="294"/>
    </location>
</feature>
<evidence type="ECO:0000256" key="9">
    <source>
        <dbReference type="SAM" id="MobiDB-lite"/>
    </source>
</evidence>
<keyword evidence="4 7" id="KW-0133">Cell shape</keyword>
<feature type="region of interest" description="Disordered" evidence="9">
    <location>
        <begin position="44"/>
        <end position="73"/>
    </location>
</feature>
<feature type="signal peptide" evidence="10">
    <location>
        <begin position="1"/>
        <end position="27"/>
    </location>
</feature>
<organism evidence="12">
    <name type="scientific">Chelativorans sp. (strain BNC1)</name>
    <dbReference type="NCBI Taxonomy" id="266779"/>
    <lineage>
        <taxon>Bacteria</taxon>
        <taxon>Pseudomonadati</taxon>
        <taxon>Pseudomonadota</taxon>
        <taxon>Alphaproteobacteria</taxon>
        <taxon>Hyphomicrobiales</taxon>
        <taxon>Phyllobacteriaceae</taxon>
        <taxon>Chelativorans</taxon>
    </lineage>
</organism>
<dbReference type="SUPFAM" id="SSF141523">
    <property type="entry name" value="L,D-transpeptidase catalytic domain-like"/>
    <property type="match status" value="1"/>
</dbReference>
<dbReference type="GO" id="GO:0008360">
    <property type="term" value="P:regulation of cell shape"/>
    <property type="evidence" value="ECO:0007669"/>
    <property type="project" value="UniProtKB-UniRule"/>
</dbReference>
<dbReference type="STRING" id="266779.Meso_1556"/>
<evidence type="ECO:0000256" key="6">
    <source>
        <dbReference type="ARBA" id="ARBA00023316"/>
    </source>
</evidence>
<dbReference type="PANTHER" id="PTHR41533:SF2">
    <property type="entry name" value="BLR7131 PROTEIN"/>
    <property type="match status" value="1"/>
</dbReference>
<gene>
    <name evidence="12" type="ordered locus">Meso_1556</name>
</gene>
<protein>
    <recommendedName>
        <fullName evidence="11">L,D-TPase catalytic domain-containing protein</fullName>
    </recommendedName>
</protein>
<feature type="compositionally biased region" description="Polar residues" evidence="9">
    <location>
        <begin position="50"/>
        <end position="61"/>
    </location>
</feature>
<evidence type="ECO:0000256" key="1">
    <source>
        <dbReference type="ARBA" id="ARBA00004752"/>
    </source>
</evidence>
<dbReference type="Pfam" id="PF20142">
    <property type="entry name" value="Scaffold"/>
    <property type="match status" value="1"/>
</dbReference>
<keyword evidence="8" id="KW-0175">Coiled coil</keyword>
<dbReference type="PROSITE" id="PS52029">
    <property type="entry name" value="LD_TPASE"/>
    <property type="match status" value="1"/>
</dbReference>
<comment type="similarity">
    <text evidence="2">Belongs to the YkuD family.</text>
</comment>
<dbReference type="GO" id="GO:0071555">
    <property type="term" value="P:cell wall organization"/>
    <property type="evidence" value="ECO:0007669"/>
    <property type="project" value="UniProtKB-UniRule"/>
</dbReference>
<name>Q11I23_CHESB</name>
<sequence precursor="true">MRKWILQSGSLSALVFAATLFSSTHQAAAERYLFDMLFNNNRSQDRAVQPSPNGAAGQNSAPRAGRHERPVVRRPLPQVSAPSFYSFKPDPLVKVDFAAISSVLRNPAGEAVDTRFTEALDGLSDFDLRAEERIAAALVQYYAQSPRFIWVDENGPNKRADEILDVLADADAFGLSHIDYAIRAPIAVQPQAPSSSARMKALIRFEMTLSARALRYARDARLGRLDPNKLSGYHDFKRKPLDEKLVLEILASSAEPATYLQSLHPQNELFNALRDELKKLRTEAEQEKEEIVIAPDILVRPGASHPDFSKVLLAIESKADDDFRAEHGAVLTAHLGSQTYAEELIPIIKAVQRQHKLSPDGIVGQRTVRALTGESASSRIEKVLLSMERLRWQPSYLGSARVMINVPSFTASYFENGTEKLSMRAVVGQSSSQTYFFHDEIEYVEFNPYWGVPRSIIVNEMLPKLRRDPGYLDRAGYEVFDSRGRRVASSAINWAVYGANVPYGVRQPPGASNALGRLKIMFPNSHDIYMHDTPQKSLFARDSRAFSHGCVRLEDPGAMAAAVLGISSEEVAAEINKGRNMRRNVPSKIPVYVGYFTAWPETSGSISYHADIYERDAHLKKALSRIEEVRTEGADPVLAAQNGDLQQSHSLDIQAAEQHVR</sequence>
<keyword evidence="5 7" id="KW-0573">Peptidoglycan synthesis</keyword>
<dbReference type="Gene3D" id="2.40.440.10">
    <property type="entry name" value="L,D-transpeptidase catalytic domain-like"/>
    <property type="match status" value="1"/>
</dbReference>
<dbReference type="GO" id="GO:0016740">
    <property type="term" value="F:transferase activity"/>
    <property type="evidence" value="ECO:0007669"/>
    <property type="project" value="UniProtKB-KW"/>
</dbReference>
<evidence type="ECO:0000256" key="10">
    <source>
        <dbReference type="SAM" id="SignalP"/>
    </source>
</evidence>
<reference evidence="12" key="1">
    <citation type="submission" date="2006-06" db="EMBL/GenBank/DDBJ databases">
        <title>Complete sequence of chromosome of Chelativorans sp. BNC1.</title>
        <authorList>
            <consortium name="US DOE Joint Genome Institute"/>
            <person name="Copeland A."/>
            <person name="Lucas S."/>
            <person name="Lapidus A."/>
            <person name="Barry K."/>
            <person name="Detter J.C."/>
            <person name="Glavina del Rio T."/>
            <person name="Hammon N."/>
            <person name="Israni S."/>
            <person name="Dalin E."/>
            <person name="Tice H."/>
            <person name="Pitluck S."/>
            <person name="Chertkov O."/>
            <person name="Brettin T."/>
            <person name="Bruce D."/>
            <person name="Han C."/>
            <person name="Tapia R."/>
            <person name="Gilna P."/>
            <person name="Schmutz J."/>
            <person name="Larimer F."/>
            <person name="Land M."/>
            <person name="Hauser L."/>
            <person name="Kyrpides N."/>
            <person name="Mikhailova N."/>
            <person name="Richardson P."/>
        </authorList>
    </citation>
    <scope>NUCLEOTIDE SEQUENCE</scope>
    <source>
        <strain evidence="12">BNC1</strain>
    </source>
</reference>
<dbReference type="HOGENOM" id="CLU_020360_2_0_5"/>
<evidence type="ECO:0000256" key="4">
    <source>
        <dbReference type="ARBA" id="ARBA00022960"/>
    </source>
</evidence>
<proteinExistence type="inferred from homology"/>
<dbReference type="Pfam" id="PF03734">
    <property type="entry name" value="YkuD"/>
    <property type="match status" value="1"/>
</dbReference>
<feature type="domain" description="L,D-TPase catalytic" evidence="11">
    <location>
        <begin position="400"/>
        <end position="576"/>
    </location>
</feature>
<evidence type="ECO:0000256" key="3">
    <source>
        <dbReference type="ARBA" id="ARBA00022679"/>
    </source>
</evidence>
<dbReference type="AlphaFoldDB" id="Q11I23"/>
<dbReference type="InterPro" id="IPR045380">
    <property type="entry name" value="LD_TPept_scaffold_dom"/>
</dbReference>
<keyword evidence="10" id="KW-0732">Signal</keyword>
<feature type="chain" id="PRO_5004180269" description="L,D-TPase catalytic domain-containing protein" evidence="10">
    <location>
        <begin position="28"/>
        <end position="661"/>
    </location>
</feature>
<feature type="active site" description="Nucleophile" evidence="7">
    <location>
        <position position="550"/>
    </location>
</feature>
<keyword evidence="6 7" id="KW-0961">Cell wall biogenesis/degradation</keyword>
<evidence type="ECO:0000256" key="2">
    <source>
        <dbReference type="ARBA" id="ARBA00005992"/>
    </source>
</evidence>
<dbReference type="InterPro" id="IPR005490">
    <property type="entry name" value="LD_TPept_cat_dom"/>
</dbReference>
<keyword evidence="3" id="KW-0808">Transferase</keyword>
<evidence type="ECO:0000256" key="8">
    <source>
        <dbReference type="SAM" id="Coils"/>
    </source>
</evidence>
<evidence type="ECO:0000313" key="12">
    <source>
        <dbReference type="EMBL" id="ABG62952.1"/>
    </source>
</evidence>
<dbReference type="InterPro" id="IPR052905">
    <property type="entry name" value="LD-transpeptidase_YkuD-like"/>
</dbReference>
<evidence type="ECO:0000259" key="11">
    <source>
        <dbReference type="PROSITE" id="PS52029"/>
    </source>
</evidence>
<dbReference type="GO" id="GO:0004180">
    <property type="term" value="F:carboxypeptidase activity"/>
    <property type="evidence" value="ECO:0007669"/>
    <property type="project" value="UniProtKB-ARBA"/>
</dbReference>
<dbReference type="eggNOG" id="COG2989">
    <property type="taxonomic scope" value="Bacteria"/>
</dbReference>
<dbReference type="EMBL" id="CP000390">
    <property type="protein sequence ID" value="ABG62952.1"/>
    <property type="molecule type" value="Genomic_DNA"/>
</dbReference>
<dbReference type="KEGG" id="mes:Meso_1556"/>
<accession>Q11I23</accession>
<evidence type="ECO:0000256" key="7">
    <source>
        <dbReference type="PROSITE-ProRule" id="PRU01373"/>
    </source>
</evidence>
<dbReference type="InterPro" id="IPR038063">
    <property type="entry name" value="Transpep_catalytic_dom"/>
</dbReference>
<dbReference type="CDD" id="cd16913">
    <property type="entry name" value="YkuD_like"/>
    <property type="match status" value="1"/>
</dbReference>
<dbReference type="PANTHER" id="PTHR41533">
    <property type="entry name" value="L,D-TRANSPEPTIDASE HI_1667-RELATED"/>
    <property type="match status" value="1"/>
</dbReference>
<dbReference type="UniPathway" id="UPA00219"/>
<feature type="active site" description="Proton donor/acceptor" evidence="7">
    <location>
        <position position="531"/>
    </location>
</feature>
<comment type="pathway">
    <text evidence="1 7">Cell wall biogenesis; peptidoglycan biosynthesis.</text>
</comment>